<gene>
    <name evidence="2" type="ORF">L873DRAFT_1793939</name>
</gene>
<evidence type="ECO:0000313" key="3">
    <source>
        <dbReference type="Proteomes" id="UP000276215"/>
    </source>
</evidence>
<evidence type="ECO:0000313" key="2">
    <source>
        <dbReference type="EMBL" id="RPA92992.1"/>
    </source>
</evidence>
<name>A0A3N4J3T8_9PEZI</name>
<accession>A0A3N4J3T8</accession>
<proteinExistence type="predicted"/>
<organism evidence="2 3">
    <name type="scientific">Choiromyces venosus 120613-1</name>
    <dbReference type="NCBI Taxonomy" id="1336337"/>
    <lineage>
        <taxon>Eukaryota</taxon>
        <taxon>Fungi</taxon>
        <taxon>Dikarya</taxon>
        <taxon>Ascomycota</taxon>
        <taxon>Pezizomycotina</taxon>
        <taxon>Pezizomycetes</taxon>
        <taxon>Pezizales</taxon>
        <taxon>Tuberaceae</taxon>
        <taxon>Choiromyces</taxon>
    </lineage>
</organism>
<feature type="compositionally biased region" description="Low complexity" evidence="1">
    <location>
        <begin position="63"/>
        <end position="86"/>
    </location>
</feature>
<protein>
    <submittedName>
        <fullName evidence="2">Uncharacterized protein</fullName>
    </submittedName>
</protein>
<feature type="compositionally biased region" description="Low complexity" evidence="1">
    <location>
        <begin position="175"/>
        <end position="190"/>
    </location>
</feature>
<feature type="region of interest" description="Disordered" evidence="1">
    <location>
        <begin position="19"/>
        <end position="86"/>
    </location>
</feature>
<dbReference type="Proteomes" id="UP000276215">
    <property type="component" value="Unassembled WGS sequence"/>
</dbReference>
<sequence length="202" mass="22086">MSTKLLFIPLINPKDIEKVSQMGDTPTSTGPECLIRPAVLSEKPKPYEPTGPQQLTAVRPIVPQQQQQKQLGQQLEQQQQQPQPQQKLYTGVAALPPVPNRSLSDAERKAAGRLEKCALEERTLNVGTMGILDDLSRGSRAPREISSPDYQRLKVVRAEVNGQSIWEVRPRSNISTISGSSSVYSDISPVSPGPISPISDAK</sequence>
<dbReference type="OrthoDB" id="10365931at2759"/>
<evidence type="ECO:0000256" key="1">
    <source>
        <dbReference type="SAM" id="MobiDB-lite"/>
    </source>
</evidence>
<dbReference type="EMBL" id="ML120462">
    <property type="protein sequence ID" value="RPA92992.1"/>
    <property type="molecule type" value="Genomic_DNA"/>
</dbReference>
<keyword evidence="3" id="KW-1185">Reference proteome</keyword>
<reference evidence="2 3" key="1">
    <citation type="journal article" date="2018" name="Nat. Ecol. Evol.">
        <title>Pezizomycetes genomes reveal the molecular basis of ectomycorrhizal truffle lifestyle.</title>
        <authorList>
            <person name="Murat C."/>
            <person name="Payen T."/>
            <person name="Noel B."/>
            <person name="Kuo A."/>
            <person name="Morin E."/>
            <person name="Chen J."/>
            <person name="Kohler A."/>
            <person name="Krizsan K."/>
            <person name="Balestrini R."/>
            <person name="Da Silva C."/>
            <person name="Montanini B."/>
            <person name="Hainaut M."/>
            <person name="Levati E."/>
            <person name="Barry K.W."/>
            <person name="Belfiori B."/>
            <person name="Cichocki N."/>
            <person name="Clum A."/>
            <person name="Dockter R.B."/>
            <person name="Fauchery L."/>
            <person name="Guy J."/>
            <person name="Iotti M."/>
            <person name="Le Tacon F."/>
            <person name="Lindquist E.A."/>
            <person name="Lipzen A."/>
            <person name="Malagnac F."/>
            <person name="Mello A."/>
            <person name="Molinier V."/>
            <person name="Miyauchi S."/>
            <person name="Poulain J."/>
            <person name="Riccioni C."/>
            <person name="Rubini A."/>
            <person name="Sitrit Y."/>
            <person name="Splivallo R."/>
            <person name="Traeger S."/>
            <person name="Wang M."/>
            <person name="Zifcakova L."/>
            <person name="Wipf D."/>
            <person name="Zambonelli A."/>
            <person name="Paolocci F."/>
            <person name="Nowrousian M."/>
            <person name="Ottonello S."/>
            <person name="Baldrian P."/>
            <person name="Spatafora J.W."/>
            <person name="Henrissat B."/>
            <person name="Nagy L.G."/>
            <person name="Aury J.M."/>
            <person name="Wincker P."/>
            <person name="Grigoriev I.V."/>
            <person name="Bonfante P."/>
            <person name="Martin F.M."/>
        </authorList>
    </citation>
    <scope>NUCLEOTIDE SEQUENCE [LARGE SCALE GENOMIC DNA]</scope>
    <source>
        <strain evidence="2 3">120613-1</strain>
    </source>
</reference>
<dbReference type="AlphaFoldDB" id="A0A3N4J3T8"/>
<dbReference type="SUPFAM" id="SSF81995">
    <property type="entry name" value="beta-sandwich domain of Sec23/24"/>
    <property type="match status" value="1"/>
</dbReference>
<feature type="region of interest" description="Disordered" evidence="1">
    <location>
        <begin position="175"/>
        <end position="202"/>
    </location>
</feature>